<evidence type="ECO:0000256" key="1">
    <source>
        <dbReference type="SAM" id="MobiDB-lite"/>
    </source>
</evidence>
<evidence type="ECO:0000313" key="3">
    <source>
        <dbReference type="Proteomes" id="UP001139336"/>
    </source>
</evidence>
<feature type="compositionally biased region" description="Basic and acidic residues" evidence="1">
    <location>
        <begin position="408"/>
        <end position="419"/>
    </location>
</feature>
<dbReference type="EMBL" id="JAKGSI010000004">
    <property type="protein sequence ID" value="MCF4007275.1"/>
    <property type="molecule type" value="Genomic_DNA"/>
</dbReference>
<feature type="region of interest" description="Disordered" evidence="1">
    <location>
        <begin position="397"/>
        <end position="419"/>
    </location>
</feature>
<evidence type="ECO:0000313" key="2">
    <source>
        <dbReference type="EMBL" id="MCF4007275.1"/>
    </source>
</evidence>
<dbReference type="AlphaFoldDB" id="A0A9X1QUL4"/>
<proteinExistence type="predicted"/>
<organism evidence="2 3">
    <name type="scientific">Corynebacterium uropygiale</name>
    <dbReference type="NCBI Taxonomy" id="1775911"/>
    <lineage>
        <taxon>Bacteria</taxon>
        <taxon>Bacillati</taxon>
        <taxon>Actinomycetota</taxon>
        <taxon>Actinomycetes</taxon>
        <taxon>Mycobacteriales</taxon>
        <taxon>Corynebacteriaceae</taxon>
        <taxon>Corynebacterium</taxon>
    </lineage>
</organism>
<protein>
    <submittedName>
        <fullName evidence="2">Uncharacterized protein</fullName>
    </submittedName>
</protein>
<reference evidence="2" key="1">
    <citation type="submission" date="2022-01" db="EMBL/GenBank/DDBJ databases">
        <title>Corynebacterium sp. nov isolated from isolated from the feces of the greater white-fronted geese (Anser albifrons) at Poyang Lake, PR China.</title>
        <authorList>
            <person name="Liu Q."/>
        </authorList>
    </citation>
    <scope>NUCLEOTIDE SEQUENCE</scope>
    <source>
        <strain evidence="2">JCM 32435</strain>
    </source>
</reference>
<keyword evidence="3" id="KW-1185">Reference proteome</keyword>
<sequence>MSTLIFPLAGVAALIGILLFVLDARRRRTPGPAQSPAPEAEPDMDELFGREEPEQEWADAHPAATDPAPASAAEREPEEPSEDWAAPAAPAEEQAAPAAEPTPAPAPAESPSPGTGAFGLPVTQRRERRTWAEAHGWDFARQDPYLDDEWTRGAAASGAAPKDVVRGMIGGYEMYLASLGGTPVMALRRGEASEVVVDMRRPGMVAQSSEDLLPAGNVAGFDVLATDVGPAERMVDPRVRRALHALPPTVTAVWLESDWAIAELERGSHQDTWEAVAGPLGLIADASRMLPPRGPAGTPPVYPPEHPSRLMPPPPTPEEEFNPAEPDITATPLVIRPEEPADMPSRSQPESRGVVEPRPLGGDEVEAIAGEGSPRPAPNPDAARILRDLSSGSTIFDDLAEELGTDPLSDRAREEDDYS</sequence>
<feature type="compositionally biased region" description="Pro residues" evidence="1">
    <location>
        <begin position="292"/>
        <end position="316"/>
    </location>
</feature>
<dbReference type="CDD" id="cd21904">
    <property type="entry name" value="TtfA-like"/>
    <property type="match status" value="1"/>
</dbReference>
<comment type="caution">
    <text evidence="2">The sequence shown here is derived from an EMBL/GenBank/DDBJ whole genome shotgun (WGS) entry which is preliminary data.</text>
</comment>
<name>A0A9X1QUL4_9CORY</name>
<accession>A0A9X1QUL4</accession>
<dbReference type="RefSeq" id="WP_236119414.1">
    <property type="nucleotide sequence ID" value="NZ_JAKGSI010000004.1"/>
</dbReference>
<feature type="region of interest" description="Disordered" evidence="1">
    <location>
        <begin position="29"/>
        <end position="120"/>
    </location>
</feature>
<gene>
    <name evidence="2" type="ORF">L1O03_08820</name>
</gene>
<dbReference type="InterPro" id="IPR049726">
    <property type="entry name" value="TtfA-like_core"/>
</dbReference>
<feature type="region of interest" description="Disordered" evidence="1">
    <location>
        <begin position="290"/>
        <end position="384"/>
    </location>
</feature>
<dbReference type="Proteomes" id="UP001139336">
    <property type="component" value="Unassembled WGS sequence"/>
</dbReference>
<feature type="compositionally biased region" description="Low complexity" evidence="1">
    <location>
        <begin position="60"/>
        <end position="72"/>
    </location>
</feature>
<feature type="compositionally biased region" description="Low complexity" evidence="1">
    <location>
        <begin position="83"/>
        <end position="99"/>
    </location>
</feature>
<feature type="compositionally biased region" description="Pro residues" evidence="1">
    <location>
        <begin position="100"/>
        <end position="110"/>
    </location>
</feature>